<dbReference type="Proteomes" id="UP001500945">
    <property type="component" value="Unassembled WGS sequence"/>
</dbReference>
<keyword evidence="3" id="KW-0378">Hydrolase</keyword>
<name>A0ABP8KH85_9MICO</name>
<dbReference type="PANTHER" id="PTHR43433">
    <property type="entry name" value="HYDROLASE, ALPHA/BETA FOLD FAMILY PROTEIN"/>
    <property type="match status" value="1"/>
</dbReference>
<reference evidence="4" key="1">
    <citation type="journal article" date="2019" name="Int. J. Syst. Evol. Microbiol.">
        <title>The Global Catalogue of Microorganisms (GCM) 10K type strain sequencing project: providing services to taxonomists for standard genome sequencing and annotation.</title>
        <authorList>
            <consortium name="The Broad Institute Genomics Platform"/>
            <consortium name="The Broad Institute Genome Sequencing Center for Infectious Disease"/>
            <person name="Wu L."/>
            <person name="Ma J."/>
        </authorList>
    </citation>
    <scope>NUCLEOTIDE SEQUENCE [LARGE SCALE GENOMIC DNA]</scope>
    <source>
        <strain evidence="4">JCM 17809</strain>
    </source>
</reference>
<dbReference type="InterPro" id="IPR050471">
    <property type="entry name" value="AB_hydrolase"/>
</dbReference>
<feature type="domain" description="AB hydrolase-1" evidence="2">
    <location>
        <begin position="23"/>
        <end position="274"/>
    </location>
</feature>
<dbReference type="Pfam" id="PF00561">
    <property type="entry name" value="Abhydrolase_1"/>
    <property type="match status" value="1"/>
</dbReference>
<feature type="compositionally biased region" description="Low complexity" evidence="1">
    <location>
        <begin position="321"/>
        <end position="342"/>
    </location>
</feature>
<feature type="region of interest" description="Disordered" evidence="1">
    <location>
        <begin position="292"/>
        <end position="342"/>
    </location>
</feature>
<proteinExistence type="predicted"/>
<evidence type="ECO:0000259" key="2">
    <source>
        <dbReference type="Pfam" id="PF00561"/>
    </source>
</evidence>
<evidence type="ECO:0000313" key="4">
    <source>
        <dbReference type="Proteomes" id="UP001500945"/>
    </source>
</evidence>
<dbReference type="Gene3D" id="3.40.50.1820">
    <property type="entry name" value="alpha/beta hydrolase"/>
    <property type="match status" value="1"/>
</dbReference>
<evidence type="ECO:0000313" key="3">
    <source>
        <dbReference type="EMBL" id="GAA4406621.1"/>
    </source>
</evidence>
<dbReference type="InterPro" id="IPR029058">
    <property type="entry name" value="AB_hydrolase_fold"/>
</dbReference>
<keyword evidence="4" id="KW-1185">Reference proteome</keyword>
<sequence>MTSAQLGDVSIEYEVDGPDDGEPMLLVMGLGAQLVAWPQDVVDGLADRGFRVIRMDNRDIGLSTKTEGPAPTRAALFKAFAHRRYAQSDYLLSDMADDAAALLDHLGIPAVHVVGVSMGGMIAQQLTIDHPERVLSLCSVMSNTGNRRHGTVGPRLLPTMAMSLTTPRPTDPVEAERLAVESWRLIAGPHFDADEIGVLARRAIARNVNPLGTLRQLLAIQASPDRTAGLRQVRVPTLVIHGLLDQLVLPSGGIATARAVPGARLVMFPDMAHDLPGPRRAEIVDEIARNAARAHDPASGGTPSGGTAPVDTASGVAEPVGTSPSGSGSAPSARSTSAPTQA</sequence>
<comment type="caution">
    <text evidence="3">The sequence shown here is derived from an EMBL/GenBank/DDBJ whole genome shotgun (WGS) entry which is preliminary data.</text>
</comment>
<evidence type="ECO:0000256" key="1">
    <source>
        <dbReference type="SAM" id="MobiDB-lite"/>
    </source>
</evidence>
<protein>
    <submittedName>
        <fullName evidence="3">Alpha/beta hydrolase</fullName>
    </submittedName>
</protein>
<gene>
    <name evidence="3" type="ORF">GCM10023168_21810</name>
</gene>
<dbReference type="InterPro" id="IPR000073">
    <property type="entry name" value="AB_hydrolase_1"/>
</dbReference>
<dbReference type="GO" id="GO:0016787">
    <property type="term" value="F:hydrolase activity"/>
    <property type="evidence" value="ECO:0007669"/>
    <property type="project" value="UniProtKB-KW"/>
</dbReference>
<dbReference type="SUPFAM" id="SSF53474">
    <property type="entry name" value="alpha/beta-Hydrolases"/>
    <property type="match status" value="1"/>
</dbReference>
<organism evidence="3 4">
    <name type="scientific">Fodinibacter luteus</name>
    <dbReference type="NCBI Taxonomy" id="552064"/>
    <lineage>
        <taxon>Bacteria</taxon>
        <taxon>Bacillati</taxon>
        <taxon>Actinomycetota</taxon>
        <taxon>Actinomycetes</taxon>
        <taxon>Micrococcales</taxon>
        <taxon>Intrasporangiaceae</taxon>
        <taxon>Fodinibacter (ex Wang et al. 2009)</taxon>
    </lineage>
</organism>
<accession>A0ABP8KH85</accession>
<dbReference type="PANTHER" id="PTHR43433:SF5">
    <property type="entry name" value="AB HYDROLASE-1 DOMAIN-CONTAINING PROTEIN"/>
    <property type="match status" value="1"/>
</dbReference>
<dbReference type="RefSeq" id="WP_345205685.1">
    <property type="nucleotide sequence ID" value="NZ_BAABGM010000013.1"/>
</dbReference>
<dbReference type="EMBL" id="BAABGM010000013">
    <property type="protein sequence ID" value="GAA4406621.1"/>
    <property type="molecule type" value="Genomic_DNA"/>
</dbReference>